<gene>
    <name evidence="1" type="ORF">RM445_22995</name>
</gene>
<keyword evidence="2" id="KW-1185">Reference proteome</keyword>
<comment type="caution">
    <text evidence="1">The sequence shown here is derived from an EMBL/GenBank/DDBJ whole genome shotgun (WGS) entry which is preliminary data.</text>
</comment>
<sequence>MTAWELADLFYAGDETVLDDEPHQEQCCSGTMRCACVAAGLPG</sequence>
<reference evidence="2" key="1">
    <citation type="submission" date="2023-07" db="EMBL/GenBank/DDBJ databases">
        <title>30 novel species of actinomycetes from the DSMZ collection.</title>
        <authorList>
            <person name="Nouioui I."/>
        </authorList>
    </citation>
    <scope>NUCLEOTIDE SEQUENCE [LARGE SCALE GENOMIC DNA]</scope>
    <source>
        <strain evidence="2">DSM 45834</strain>
    </source>
</reference>
<dbReference type="RefSeq" id="WP_311558904.1">
    <property type="nucleotide sequence ID" value="NZ_JAVREJ010000018.1"/>
</dbReference>
<protein>
    <submittedName>
        <fullName evidence="1">Uncharacterized protein</fullName>
    </submittedName>
</protein>
<evidence type="ECO:0000313" key="1">
    <source>
        <dbReference type="EMBL" id="MDT0352398.1"/>
    </source>
</evidence>
<organism evidence="1 2">
    <name type="scientific">Pseudonocardia charpentierae</name>
    <dbReference type="NCBI Taxonomy" id="3075545"/>
    <lineage>
        <taxon>Bacteria</taxon>
        <taxon>Bacillati</taxon>
        <taxon>Actinomycetota</taxon>
        <taxon>Actinomycetes</taxon>
        <taxon>Pseudonocardiales</taxon>
        <taxon>Pseudonocardiaceae</taxon>
        <taxon>Pseudonocardia</taxon>
    </lineage>
</organism>
<dbReference type="Proteomes" id="UP001183202">
    <property type="component" value="Unassembled WGS sequence"/>
</dbReference>
<dbReference type="EMBL" id="JAVREJ010000018">
    <property type="protein sequence ID" value="MDT0352398.1"/>
    <property type="molecule type" value="Genomic_DNA"/>
</dbReference>
<evidence type="ECO:0000313" key="2">
    <source>
        <dbReference type="Proteomes" id="UP001183202"/>
    </source>
</evidence>
<name>A0ABU2NEL2_9PSEU</name>
<proteinExistence type="predicted"/>
<accession>A0ABU2NEL2</accession>